<dbReference type="AlphaFoldDB" id="X4ZCM1"/>
<sequence length="286" mass="30874">MGYPIGNVSRRADGKYEQNFQLGVVILDNPNALPQSFTKYKASVTLAAVKCFGTEDPGGLFTSAEDEPYVIISIISVNPNFGGTDTLVQTTRTEILEHVKAGAVIFENRTIGDISAFPGSGIKIHVAIFDHEHGDANALRNKINNVLEDAARKGSGALAAAAAANDPKLAGTVGDITNFEVGGVKPFNILTYGVAGLLTELLADDLIGEHEFYIPAADIVEWSNPEKYNSSLRTSPDLIRFNVPQRPEDEFLFSGGGGSYKIYFRVAGIVEERPLEAKRLTDRLTL</sequence>
<gene>
    <name evidence="1" type="ORF">PSAB_01605</name>
</gene>
<proteinExistence type="predicted"/>
<evidence type="ECO:0000313" key="2">
    <source>
        <dbReference type="Proteomes" id="UP000019772"/>
    </source>
</evidence>
<evidence type="ECO:0000313" key="1">
    <source>
        <dbReference type="EMBL" id="AHV95257.1"/>
    </source>
</evidence>
<accession>X4ZCM1</accession>
<dbReference type="KEGG" id="psab:PSAB_01605"/>
<keyword evidence="2" id="KW-1185">Reference proteome</keyword>
<organism evidence="1 2">
    <name type="scientific">Paenibacillus sabinae T27</name>
    <dbReference type="NCBI Taxonomy" id="1268072"/>
    <lineage>
        <taxon>Bacteria</taxon>
        <taxon>Bacillati</taxon>
        <taxon>Bacillota</taxon>
        <taxon>Bacilli</taxon>
        <taxon>Bacillales</taxon>
        <taxon>Paenibacillaceae</taxon>
        <taxon>Paenibacillus</taxon>
    </lineage>
</organism>
<dbReference type="HOGENOM" id="CLU_972684_0_0_9"/>
<reference evidence="1 2" key="1">
    <citation type="journal article" date="2014" name="PLoS Genet.">
        <title>Comparative Genomic Analysis of N2-Fixing and Non-N2-Fixing Paenibacillus spp.: Organization, Evolution and Expression of the Nitrogen Fixation Genes.</title>
        <authorList>
            <person name="Xie J.B."/>
            <person name="Du Z."/>
            <person name="Bai L."/>
            <person name="Tian C."/>
            <person name="Zhang Y."/>
            <person name="Xie J.Y."/>
            <person name="Wang T."/>
            <person name="Liu X."/>
            <person name="Chen X."/>
            <person name="Cheng Q."/>
            <person name="Chen S."/>
            <person name="Li J."/>
        </authorList>
    </citation>
    <scope>NUCLEOTIDE SEQUENCE [LARGE SCALE GENOMIC DNA]</scope>
    <source>
        <strain evidence="1 2">T27</strain>
    </source>
</reference>
<dbReference type="Proteomes" id="UP000019772">
    <property type="component" value="Chromosome"/>
</dbReference>
<dbReference type="OrthoDB" id="8480334at2"/>
<dbReference type="PATRIC" id="fig|1268072.3.peg.338"/>
<dbReference type="EMBL" id="CP004078">
    <property type="protein sequence ID" value="AHV95257.1"/>
    <property type="molecule type" value="Genomic_DNA"/>
</dbReference>
<dbReference type="RefSeq" id="WP_025332855.1">
    <property type="nucleotide sequence ID" value="NZ_CP004078.1"/>
</dbReference>
<name>X4ZCM1_9BACL</name>
<protein>
    <submittedName>
        <fullName evidence="1">Uncharacterized protein</fullName>
    </submittedName>
</protein>
<dbReference type="STRING" id="1268072.PSAB_01605"/>